<keyword evidence="1" id="KW-1133">Transmembrane helix</keyword>
<feature type="transmembrane region" description="Helical" evidence="1">
    <location>
        <begin position="12"/>
        <end position="29"/>
    </location>
</feature>
<dbReference type="EMBL" id="CP035913">
    <property type="protein sequence ID" value="QBE64063.1"/>
    <property type="molecule type" value="Genomic_DNA"/>
</dbReference>
<feature type="transmembrane region" description="Helical" evidence="1">
    <location>
        <begin position="137"/>
        <end position="155"/>
    </location>
</feature>
<evidence type="ECO:0000256" key="1">
    <source>
        <dbReference type="SAM" id="Phobius"/>
    </source>
</evidence>
<feature type="transmembrane region" description="Helical" evidence="1">
    <location>
        <begin position="233"/>
        <end position="251"/>
    </location>
</feature>
<keyword evidence="1" id="KW-0472">Membrane</keyword>
<dbReference type="Pfam" id="PF01148">
    <property type="entry name" value="CTP_transf_1"/>
    <property type="match status" value="1"/>
</dbReference>
<dbReference type="KEGG" id="plue:EWM63_14650"/>
<dbReference type="PANTHER" id="PTHR43535:SF1">
    <property type="entry name" value="PHOSPHATIDATE CYTIDYLYLTRANSFERASE"/>
    <property type="match status" value="1"/>
</dbReference>
<feature type="transmembrane region" description="Helical" evidence="1">
    <location>
        <begin position="206"/>
        <end position="227"/>
    </location>
</feature>
<dbReference type="OrthoDB" id="9799199at2"/>
<organism evidence="2 3">
    <name type="scientific">Pseudoduganella lutea</name>
    <dbReference type="NCBI Taxonomy" id="321985"/>
    <lineage>
        <taxon>Bacteria</taxon>
        <taxon>Pseudomonadati</taxon>
        <taxon>Pseudomonadota</taxon>
        <taxon>Betaproteobacteria</taxon>
        <taxon>Burkholderiales</taxon>
        <taxon>Oxalobacteraceae</taxon>
        <taxon>Telluria group</taxon>
        <taxon>Pseudoduganella</taxon>
    </lineage>
</organism>
<evidence type="ECO:0008006" key="4">
    <source>
        <dbReference type="Google" id="ProtNLM"/>
    </source>
</evidence>
<sequence length="299" mass="32313">MLPFLTSGSQISIAMTALYGLLGIISLLVQRLAAPTGTLRNQVNAWWRIFPIVTIALLLYPAGPWLLAGLICLLAVRELAPYVDERPAVYRRNAMLAIAAVAIMEWLVPTPLPVLIPALIVVQFIVFRVGRRKSSLVYLLTWLTIAAAWVIVQFIDIPPGPATSLAWLFYLFIVTALNDIGQFVGGKLFGNRKIAPTISPNKTWQGLAGGVIVSQLVTLVLASYLQLGSPGTMAGYAVLLSLGGFFGDLLFSAAKRYLGIKDFSQLIPGHGGILDRIDSLVVTAPLLYILLLTTEGITS</sequence>
<protein>
    <recommendedName>
        <fullName evidence="4">Phosphatidate cytidylyltransferase</fullName>
    </recommendedName>
</protein>
<evidence type="ECO:0000313" key="2">
    <source>
        <dbReference type="EMBL" id="QBE64063.1"/>
    </source>
</evidence>
<dbReference type="GO" id="GO:0009273">
    <property type="term" value="P:peptidoglycan-based cell wall biogenesis"/>
    <property type="evidence" value="ECO:0007669"/>
    <property type="project" value="TreeGrafter"/>
</dbReference>
<accession>A0A4V0Z3N5</accession>
<dbReference type="RefSeq" id="WP_130187183.1">
    <property type="nucleotide sequence ID" value="NZ_CP035913.1"/>
</dbReference>
<name>A0A4V0Z3N5_9BURK</name>
<dbReference type="AlphaFoldDB" id="A0A4V0Z3N5"/>
<dbReference type="Proteomes" id="UP000290637">
    <property type="component" value="Chromosome"/>
</dbReference>
<feature type="transmembrane region" description="Helical" evidence="1">
    <location>
        <begin position="167"/>
        <end position="185"/>
    </location>
</feature>
<keyword evidence="3" id="KW-1185">Reference proteome</keyword>
<keyword evidence="1" id="KW-0812">Transmembrane</keyword>
<reference evidence="2 3" key="1">
    <citation type="submission" date="2019-02" db="EMBL/GenBank/DDBJ databases">
        <title>Draft Genome Sequences of Six Type Strains of the Genus Massilia.</title>
        <authorList>
            <person name="Miess H."/>
            <person name="Frediansyhah A."/>
            <person name="Gross H."/>
        </authorList>
    </citation>
    <scope>NUCLEOTIDE SEQUENCE [LARGE SCALE GENOMIC DNA]</scope>
    <source>
        <strain evidence="2 3">DSM 17473</strain>
    </source>
</reference>
<feature type="transmembrane region" description="Helical" evidence="1">
    <location>
        <begin position="49"/>
        <end position="76"/>
    </location>
</feature>
<proteinExistence type="predicted"/>
<evidence type="ECO:0000313" key="3">
    <source>
        <dbReference type="Proteomes" id="UP000290637"/>
    </source>
</evidence>
<dbReference type="GO" id="GO:0005886">
    <property type="term" value="C:plasma membrane"/>
    <property type="evidence" value="ECO:0007669"/>
    <property type="project" value="TreeGrafter"/>
</dbReference>
<dbReference type="PANTHER" id="PTHR43535">
    <property type="entry name" value="PHOSPHATIDATE CYTIDYLYLTRANSFERASE"/>
    <property type="match status" value="1"/>
</dbReference>
<gene>
    <name evidence="2" type="ORF">EWM63_14650</name>
</gene>